<gene>
    <name evidence="10" type="ORF">SAMN04487892_0648</name>
</gene>
<dbReference type="OrthoDB" id="190276at2"/>
<dbReference type="Gene3D" id="2.60.120.590">
    <property type="entry name" value="Alpha-ketoglutarate-dependent dioxygenase AlkB-like"/>
    <property type="match status" value="1"/>
</dbReference>
<accession>A0A1H2RIW7</accession>
<dbReference type="Pfam" id="PF13532">
    <property type="entry name" value="2OG-FeII_Oxy_2"/>
    <property type="match status" value="1"/>
</dbReference>
<keyword evidence="6" id="KW-0560">Oxidoreductase</keyword>
<dbReference type="InterPro" id="IPR027450">
    <property type="entry name" value="AlkB-like"/>
</dbReference>
<evidence type="ECO:0000256" key="5">
    <source>
        <dbReference type="ARBA" id="ARBA00022964"/>
    </source>
</evidence>
<comment type="cofactor">
    <cofactor evidence="1">
        <name>Fe(2+)</name>
        <dbReference type="ChEBI" id="CHEBI:29033"/>
    </cofactor>
</comment>
<evidence type="ECO:0000256" key="1">
    <source>
        <dbReference type="ARBA" id="ARBA00001954"/>
    </source>
</evidence>
<dbReference type="GO" id="GO:0051213">
    <property type="term" value="F:dioxygenase activity"/>
    <property type="evidence" value="ECO:0007669"/>
    <property type="project" value="UniProtKB-KW"/>
</dbReference>
<dbReference type="AlphaFoldDB" id="A0A1H2RIW7"/>
<proteinExistence type="predicted"/>
<dbReference type="PANTHER" id="PTHR31212:SF4">
    <property type="entry name" value="ALPHA-KETOGLUTARATE-DEPENDENT DIOXYGENASE ALKB HOMOLOG 3"/>
    <property type="match status" value="1"/>
</dbReference>
<evidence type="ECO:0000259" key="9">
    <source>
        <dbReference type="PROSITE" id="PS51471"/>
    </source>
</evidence>
<dbReference type="STRING" id="1073328.SAMN05216294_2000"/>
<dbReference type="GO" id="GO:0140097">
    <property type="term" value="F:catalytic activity, acting on DNA"/>
    <property type="evidence" value="ECO:0007669"/>
    <property type="project" value="UniProtKB-ARBA"/>
</dbReference>
<name>A0A1H2RIW7_9FLAO</name>
<keyword evidence="3" id="KW-0227">DNA damage</keyword>
<evidence type="ECO:0000256" key="2">
    <source>
        <dbReference type="ARBA" id="ARBA00022723"/>
    </source>
</evidence>
<sequence length="207" mass="23906">MDLFSNQIEPNQNLLPKDGVVNYFGPILNQPEADHYFHQLLDTIPWENDVLVMFGKRIETKRKVAWFGDKPFAYTYSNSTKRALYWTPELLELKQLTEKLTTTTYNSCLLNLYHSGEEGMGWHSDDEKELQPNGAIASLSFGAERQFVFKHKTTNEKVALVLDHGSLLVMKGETQNFWQHRLPPTKKVTSPRINLTFRTITTENLAE</sequence>
<evidence type="ECO:0000256" key="8">
    <source>
        <dbReference type="ARBA" id="ARBA00023204"/>
    </source>
</evidence>
<dbReference type="GO" id="GO:0032451">
    <property type="term" value="F:demethylase activity"/>
    <property type="evidence" value="ECO:0007669"/>
    <property type="project" value="UniProtKB-ARBA"/>
</dbReference>
<keyword evidence="7" id="KW-0408">Iron</keyword>
<dbReference type="InterPro" id="IPR032854">
    <property type="entry name" value="ALKBH3"/>
</dbReference>
<dbReference type="InterPro" id="IPR037151">
    <property type="entry name" value="AlkB-like_sf"/>
</dbReference>
<evidence type="ECO:0000313" key="10">
    <source>
        <dbReference type="EMBL" id="SDW18724.1"/>
    </source>
</evidence>
<dbReference type="FunFam" id="2.60.120.590:FF:000004">
    <property type="entry name" value="DNA oxidative demethylase ALKBH2"/>
    <property type="match status" value="1"/>
</dbReference>
<dbReference type="GO" id="GO:0006307">
    <property type="term" value="P:DNA alkylation repair"/>
    <property type="evidence" value="ECO:0007669"/>
    <property type="project" value="InterPro"/>
</dbReference>
<evidence type="ECO:0000256" key="4">
    <source>
        <dbReference type="ARBA" id="ARBA00022842"/>
    </source>
</evidence>
<dbReference type="PROSITE" id="PS51471">
    <property type="entry name" value="FE2OG_OXY"/>
    <property type="match status" value="1"/>
</dbReference>
<dbReference type="GO" id="GO:0046872">
    <property type="term" value="F:metal ion binding"/>
    <property type="evidence" value="ECO:0007669"/>
    <property type="project" value="UniProtKB-KW"/>
</dbReference>
<keyword evidence="2" id="KW-0479">Metal-binding</keyword>
<evidence type="ECO:0000313" key="11">
    <source>
        <dbReference type="Proteomes" id="UP000199592"/>
    </source>
</evidence>
<dbReference type="SUPFAM" id="SSF51197">
    <property type="entry name" value="Clavaminate synthase-like"/>
    <property type="match status" value="1"/>
</dbReference>
<dbReference type="RefSeq" id="WP_090294922.1">
    <property type="nucleotide sequence ID" value="NZ_FNKI01000002.1"/>
</dbReference>
<feature type="domain" description="Fe2OG dioxygenase" evidence="9">
    <location>
        <begin position="104"/>
        <end position="201"/>
    </location>
</feature>
<evidence type="ECO:0000256" key="6">
    <source>
        <dbReference type="ARBA" id="ARBA00023002"/>
    </source>
</evidence>
<dbReference type="Proteomes" id="UP000199592">
    <property type="component" value="Unassembled WGS sequence"/>
</dbReference>
<dbReference type="InterPro" id="IPR005123">
    <property type="entry name" value="Oxoglu/Fe-dep_dioxygenase_dom"/>
</dbReference>
<protein>
    <submittedName>
        <fullName evidence="10">Alkylated DNA repair dioxygenase AlkB</fullName>
    </submittedName>
</protein>
<keyword evidence="5 10" id="KW-0223">Dioxygenase</keyword>
<evidence type="ECO:0000256" key="7">
    <source>
        <dbReference type="ARBA" id="ARBA00023004"/>
    </source>
</evidence>
<dbReference type="GO" id="GO:0016787">
    <property type="term" value="F:hydrolase activity"/>
    <property type="evidence" value="ECO:0007669"/>
    <property type="project" value="UniProtKB-ARBA"/>
</dbReference>
<organism evidence="10 11">
    <name type="scientific">Flagellimonas zhangzhouensis</name>
    <dbReference type="NCBI Taxonomy" id="1073328"/>
    <lineage>
        <taxon>Bacteria</taxon>
        <taxon>Pseudomonadati</taxon>
        <taxon>Bacteroidota</taxon>
        <taxon>Flavobacteriia</taxon>
        <taxon>Flavobacteriales</taxon>
        <taxon>Flavobacteriaceae</taxon>
        <taxon>Flagellimonas</taxon>
    </lineage>
</organism>
<keyword evidence="8" id="KW-0234">DNA repair</keyword>
<dbReference type="PANTHER" id="PTHR31212">
    <property type="entry name" value="ALPHA-KETOGLUTARATE-DEPENDENT DIOXYGENASE ALKB HOMOLOG 3"/>
    <property type="match status" value="1"/>
</dbReference>
<keyword evidence="4" id="KW-0460">Magnesium</keyword>
<dbReference type="EMBL" id="FNMY01000001">
    <property type="protein sequence ID" value="SDW18724.1"/>
    <property type="molecule type" value="Genomic_DNA"/>
</dbReference>
<dbReference type="GO" id="GO:0016705">
    <property type="term" value="F:oxidoreductase activity, acting on paired donors, with incorporation or reduction of molecular oxygen"/>
    <property type="evidence" value="ECO:0007669"/>
    <property type="project" value="UniProtKB-ARBA"/>
</dbReference>
<keyword evidence="11" id="KW-1185">Reference proteome</keyword>
<evidence type="ECO:0000256" key="3">
    <source>
        <dbReference type="ARBA" id="ARBA00022763"/>
    </source>
</evidence>
<reference evidence="11" key="1">
    <citation type="submission" date="2016-10" db="EMBL/GenBank/DDBJ databases">
        <authorList>
            <person name="Varghese N."/>
            <person name="Submissions S."/>
        </authorList>
    </citation>
    <scope>NUCLEOTIDE SEQUENCE [LARGE SCALE GENOMIC DNA]</scope>
    <source>
        <strain evidence="11">DSM 25030</strain>
    </source>
</reference>